<evidence type="ECO:0000313" key="3">
    <source>
        <dbReference type="Proteomes" id="UP000001591"/>
    </source>
</evidence>
<gene>
    <name evidence="2" type="ordered locus">RC1_1117</name>
</gene>
<sequence length="308" mass="33696">MKHPFPTDPALTAIAMAYTNGAMIADLVLPRVPVGKREFKYYEHDMAEGFTVPDTRVGRKSRPGQVEFTAVEKTSSCDDYGLDDAVPQDDIDNAPTNYDPRGRAVEGITNLILLDREVRTADVVFDAATYPVGHKETLAGTEQFSDFTSSTPIKVISEALDGPIMRPNVMVIGQPAWTILRQHPDIVKATKGNSGDKGMAARQAVAELFELEELIVGQGWVNTARPGQVTNYQRVWGKHIALLHRDRNADTRQGATFGLTAQFGGRVAGSWQDRNIGLRGGEYVRAGESVKELITAPHLGYFLENAVG</sequence>
<reference evidence="2 3" key="1">
    <citation type="journal article" date="2010" name="BMC Genomics">
        <title>Metabolic flexibility revealed in the genome of the cyst-forming alpha-1 proteobacterium Rhodospirillum centenum.</title>
        <authorList>
            <person name="Lu Y.K."/>
            <person name="Marden J."/>
            <person name="Han M."/>
            <person name="Swingley W.D."/>
            <person name="Mastrian S.D."/>
            <person name="Chowdhury S.R."/>
            <person name="Hao J."/>
            <person name="Helmy T."/>
            <person name="Kim S."/>
            <person name="Kurdoglu A.A."/>
            <person name="Matthies H.J."/>
            <person name="Rollo D."/>
            <person name="Stothard P."/>
            <person name="Blankenship R.E."/>
            <person name="Bauer C.E."/>
            <person name="Touchman J.W."/>
        </authorList>
    </citation>
    <scope>NUCLEOTIDE SEQUENCE [LARGE SCALE GENOMIC DNA]</scope>
    <source>
        <strain evidence="3">ATCC 51521 / SW</strain>
    </source>
</reference>
<dbReference type="OrthoDB" id="572526at2"/>
<name>B6IMF4_RHOCS</name>
<dbReference type="Proteomes" id="UP000001591">
    <property type="component" value="Chromosome"/>
</dbReference>
<dbReference type="RefSeq" id="WP_012566322.1">
    <property type="nucleotide sequence ID" value="NC_011420.2"/>
</dbReference>
<dbReference type="HOGENOM" id="CLU_078226_0_0_5"/>
<evidence type="ECO:0000256" key="1">
    <source>
        <dbReference type="SAM" id="MobiDB-lite"/>
    </source>
</evidence>
<dbReference type="STRING" id="414684.RC1_1117"/>
<evidence type="ECO:0000313" key="2">
    <source>
        <dbReference type="EMBL" id="ACI98533.1"/>
    </source>
</evidence>
<dbReference type="EMBL" id="CP000613">
    <property type="protein sequence ID" value="ACI98533.1"/>
    <property type="molecule type" value="Genomic_DNA"/>
</dbReference>
<dbReference type="AlphaFoldDB" id="B6IMF4"/>
<dbReference type="eggNOG" id="ENOG502Z7K7">
    <property type="taxonomic scope" value="Bacteria"/>
</dbReference>
<proteinExistence type="predicted"/>
<dbReference type="Gene3D" id="3.90.1690.10">
    <property type="entry name" value="phage-related protein like domain"/>
    <property type="match status" value="1"/>
</dbReference>
<keyword evidence="3" id="KW-1185">Reference proteome</keyword>
<feature type="compositionally biased region" description="Acidic residues" evidence="1">
    <location>
        <begin position="80"/>
        <end position="92"/>
    </location>
</feature>
<dbReference type="KEGG" id="rce:RC1_1117"/>
<protein>
    <submittedName>
        <fullName evidence="2">Phage capsid protein, putative</fullName>
    </submittedName>
</protein>
<organism evidence="2 3">
    <name type="scientific">Rhodospirillum centenum (strain ATCC 51521 / SW)</name>
    <dbReference type="NCBI Taxonomy" id="414684"/>
    <lineage>
        <taxon>Bacteria</taxon>
        <taxon>Pseudomonadati</taxon>
        <taxon>Pseudomonadota</taxon>
        <taxon>Alphaproteobacteria</taxon>
        <taxon>Rhodospirillales</taxon>
        <taxon>Rhodospirillaceae</taxon>
        <taxon>Rhodospirillum</taxon>
    </lineage>
</organism>
<dbReference type="InterPro" id="IPR053738">
    <property type="entry name" value="Lambda_capsid_assembly"/>
</dbReference>
<feature type="region of interest" description="Disordered" evidence="1">
    <location>
        <begin position="79"/>
        <end position="98"/>
    </location>
</feature>
<accession>B6IMF4</accession>